<dbReference type="SUPFAM" id="SSF46955">
    <property type="entry name" value="Putative DNA-binding domain"/>
    <property type="match status" value="1"/>
</dbReference>
<dbReference type="RefSeq" id="WP_128213021.1">
    <property type="nucleotide sequence ID" value="NZ_CP025746.1"/>
</dbReference>
<feature type="coiled-coil region" evidence="4">
    <location>
        <begin position="84"/>
        <end position="118"/>
    </location>
</feature>
<evidence type="ECO:0000313" key="6">
    <source>
        <dbReference type="EMBL" id="QAA32232.1"/>
    </source>
</evidence>
<dbReference type="InterPro" id="IPR009061">
    <property type="entry name" value="DNA-bd_dom_put_sf"/>
</dbReference>
<evidence type="ECO:0000259" key="5">
    <source>
        <dbReference type="PROSITE" id="PS50937"/>
    </source>
</evidence>
<dbReference type="EMBL" id="CP025746">
    <property type="protein sequence ID" value="QAA32232.1"/>
    <property type="molecule type" value="Genomic_DNA"/>
</dbReference>
<keyword evidence="2" id="KW-0238">DNA-binding</keyword>
<dbReference type="OrthoDB" id="9791488at2"/>
<organism evidence="6 7">
    <name type="scientific">Clostridium manihotivorum</name>
    <dbReference type="NCBI Taxonomy" id="2320868"/>
    <lineage>
        <taxon>Bacteria</taxon>
        <taxon>Bacillati</taxon>
        <taxon>Bacillota</taxon>
        <taxon>Clostridia</taxon>
        <taxon>Eubacteriales</taxon>
        <taxon>Clostridiaceae</taxon>
        <taxon>Clostridium</taxon>
    </lineage>
</organism>
<evidence type="ECO:0000256" key="1">
    <source>
        <dbReference type="ARBA" id="ARBA00023015"/>
    </source>
</evidence>
<dbReference type="PROSITE" id="PS50937">
    <property type="entry name" value="HTH_MERR_2"/>
    <property type="match status" value="1"/>
</dbReference>
<reference evidence="6 7" key="1">
    <citation type="submission" date="2018-01" db="EMBL/GenBank/DDBJ databases">
        <title>Genome Sequencing and Assembly of Anaerobacter polyendosporus strain CT4.</title>
        <authorList>
            <person name="Tachaapaikoon C."/>
            <person name="Sutheeworapong S."/>
            <person name="Jenjaroenpun P."/>
            <person name="Wongsurawat T."/>
            <person name="Nookeaw I."/>
            <person name="Cheawchanlertfa P."/>
            <person name="Kosugi A."/>
            <person name="Cheevadhanarak S."/>
            <person name="Ratanakhanokchai K."/>
        </authorList>
    </citation>
    <scope>NUCLEOTIDE SEQUENCE [LARGE SCALE GENOMIC DNA]</scope>
    <source>
        <strain evidence="6 7">CT4</strain>
    </source>
</reference>
<dbReference type="PANTHER" id="PTHR30204:SF94">
    <property type="entry name" value="HEAVY METAL-DEPENDENT TRANSCRIPTIONAL REGULATOR HI_0293-RELATED"/>
    <property type="match status" value="1"/>
</dbReference>
<dbReference type="InterPro" id="IPR047057">
    <property type="entry name" value="MerR_fam"/>
</dbReference>
<keyword evidence="7" id="KW-1185">Reference proteome</keyword>
<dbReference type="PRINTS" id="PR00040">
    <property type="entry name" value="HTHMERR"/>
</dbReference>
<feature type="domain" description="HTH merR-type" evidence="5">
    <location>
        <begin position="4"/>
        <end position="73"/>
    </location>
</feature>
<dbReference type="Gene3D" id="1.10.1660.10">
    <property type="match status" value="1"/>
</dbReference>
<keyword evidence="4" id="KW-0175">Coiled coil</keyword>
<dbReference type="GO" id="GO:0003700">
    <property type="term" value="F:DNA-binding transcription factor activity"/>
    <property type="evidence" value="ECO:0007669"/>
    <property type="project" value="InterPro"/>
</dbReference>
<evidence type="ECO:0000256" key="3">
    <source>
        <dbReference type="ARBA" id="ARBA00023163"/>
    </source>
</evidence>
<evidence type="ECO:0000313" key="7">
    <source>
        <dbReference type="Proteomes" id="UP000286268"/>
    </source>
</evidence>
<dbReference type="GO" id="GO:0003677">
    <property type="term" value="F:DNA binding"/>
    <property type="evidence" value="ECO:0007669"/>
    <property type="project" value="UniProtKB-KW"/>
</dbReference>
<dbReference type="SMART" id="SM00422">
    <property type="entry name" value="HTH_MERR"/>
    <property type="match status" value="1"/>
</dbReference>
<accession>A0A3R5U5I6</accession>
<protein>
    <submittedName>
        <fullName evidence="6">MerR family transcriptional regulator</fullName>
    </submittedName>
</protein>
<dbReference type="PANTHER" id="PTHR30204">
    <property type="entry name" value="REDOX-CYCLING DRUG-SENSING TRANSCRIPTIONAL ACTIVATOR SOXR"/>
    <property type="match status" value="1"/>
</dbReference>
<evidence type="ECO:0000256" key="2">
    <source>
        <dbReference type="ARBA" id="ARBA00023125"/>
    </source>
</evidence>
<keyword evidence="3" id="KW-0804">Transcription</keyword>
<dbReference type="AlphaFoldDB" id="A0A3R5U5I6"/>
<proteinExistence type="predicted"/>
<dbReference type="KEGG" id="cmah:C1I91_11605"/>
<keyword evidence="1" id="KW-0805">Transcription regulation</keyword>
<dbReference type="InterPro" id="IPR000551">
    <property type="entry name" value="MerR-type_HTH_dom"/>
</dbReference>
<dbReference type="CDD" id="cd00592">
    <property type="entry name" value="HTH_MerR-like"/>
    <property type="match status" value="1"/>
</dbReference>
<name>A0A3R5U5I6_9CLOT</name>
<gene>
    <name evidence="6" type="ORF">C1I91_11605</name>
</gene>
<evidence type="ECO:0000256" key="4">
    <source>
        <dbReference type="SAM" id="Coils"/>
    </source>
</evidence>
<dbReference type="Proteomes" id="UP000286268">
    <property type="component" value="Chromosome"/>
</dbReference>
<dbReference type="Pfam" id="PF13411">
    <property type="entry name" value="MerR_1"/>
    <property type="match status" value="1"/>
</dbReference>
<sequence>MEDEYTIGDLVKELKINKETIRYYEKVGLLSEPKKNTNGYRIYSKEDIEMIRFIRVIKGFGFSLKEISILIHGEILCGSIEDIITMVEGKINELNIKINELEEKKSLLEKVNKTLSSEDMEACNDLQIYIKK</sequence>